<evidence type="ECO:0000313" key="2">
    <source>
        <dbReference type="Proteomes" id="UP000507470"/>
    </source>
</evidence>
<evidence type="ECO:0000313" key="1">
    <source>
        <dbReference type="EMBL" id="CAC5377580.1"/>
    </source>
</evidence>
<accession>A0A6J8B2H7</accession>
<dbReference type="EMBL" id="CACVKT020002380">
    <property type="protein sequence ID" value="CAC5377580.1"/>
    <property type="molecule type" value="Genomic_DNA"/>
</dbReference>
<gene>
    <name evidence="1" type="ORF">MCOR_13882</name>
</gene>
<proteinExistence type="predicted"/>
<reference evidence="1 2" key="1">
    <citation type="submission" date="2020-06" db="EMBL/GenBank/DDBJ databases">
        <authorList>
            <person name="Li R."/>
            <person name="Bekaert M."/>
        </authorList>
    </citation>
    <scope>NUCLEOTIDE SEQUENCE [LARGE SCALE GENOMIC DNA]</scope>
    <source>
        <strain evidence="2">wild</strain>
    </source>
</reference>
<protein>
    <submittedName>
        <fullName evidence="1">Uncharacterized protein</fullName>
    </submittedName>
</protein>
<organism evidence="1 2">
    <name type="scientific">Mytilus coruscus</name>
    <name type="common">Sea mussel</name>
    <dbReference type="NCBI Taxonomy" id="42192"/>
    <lineage>
        <taxon>Eukaryota</taxon>
        <taxon>Metazoa</taxon>
        <taxon>Spiralia</taxon>
        <taxon>Lophotrochozoa</taxon>
        <taxon>Mollusca</taxon>
        <taxon>Bivalvia</taxon>
        <taxon>Autobranchia</taxon>
        <taxon>Pteriomorphia</taxon>
        <taxon>Mytilida</taxon>
        <taxon>Mytiloidea</taxon>
        <taxon>Mytilidae</taxon>
        <taxon>Mytilinae</taxon>
        <taxon>Mytilus</taxon>
    </lineage>
</organism>
<sequence length="240" mass="27445">MFRLPIGSIILRSILGESVQRFEENENSAQLKSPTDVKMIDINVSEIRTRNYKRLHQNGKRTQLVKWMDECETPSECKYKVLFPNSSTVSESSLMGGLVTTHLDILKGEYSQVNIVKVRNQVVNQQQGESRLRAENEVRNKWSNTEVYNCSKGKDTNWCGPPPTQPTQAEENIINYMRDTASFCGVPGGRQLSLFSQKSNGTADYVFIRQLNVMERELVKTNLQSQLLERSDCTSRRMIT</sequence>
<name>A0A6J8B2H7_MYTCO</name>
<keyword evidence="2" id="KW-1185">Reference proteome</keyword>
<dbReference type="AlphaFoldDB" id="A0A6J8B2H7"/>
<dbReference type="OrthoDB" id="10046272at2759"/>
<dbReference type="Proteomes" id="UP000507470">
    <property type="component" value="Unassembled WGS sequence"/>
</dbReference>